<dbReference type="EMBL" id="CP144913">
    <property type="protein sequence ID" value="WXB77550.1"/>
    <property type="molecule type" value="Genomic_DNA"/>
</dbReference>
<feature type="compositionally biased region" description="Low complexity" evidence="1">
    <location>
        <begin position="40"/>
        <end position="55"/>
    </location>
</feature>
<accession>A0ABZ2MKG2</accession>
<gene>
    <name evidence="3" type="ORF">V1351_05640</name>
</gene>
<protein>
    <recommendedName>
        <fullName evidence="5">DUF4352 domain-containing protein</fullName>
    </recommendedName>
</protein>
<dbReference type="RefSeq" id="WP_338751553.1">
    <property type="nucleotide sequence ID" value="NZ_CP144913.1"/>
</dbReference>
<keyword evidence="2" id="KW-0732">Signal</keyword>
<reference evidence="3 4" key="1">
    <citation type="submission" date="2024-02" db="EMBL/GenBank/DDBJ databases">
        <title>Janibacter sp. nov., isolated from gut of marine sandworm.</title>
        <authorList>
            <person name="Kim B."/>
            <person name="Jun M.O."/>
            <person name="Shin N.-R."/>
        </authorList>
    </citation>
    <scope>NUCLEOTIDE SEQUENCE [LARGE SCALE GENOMIC DNA]</scope>
    <source>
        <strain evidence="3 4">A1S7</strain>
    </source>
</reference>
<feature type="chain" id="PRO_5046489012" description="DUF4352 domain-containing protein" evidence="2">
    <location>
        <begin position="27"/>
        <end position="268"/>
    </location>
</feature>
<dbReference type="Proteomes" id="UP001382727">
    <property type="component" value="Chromosome"/>
</dbReference>
<feature type="signal peptide" evidence="2">
    <location>
        <begin position="1"/>
        <end position="26"/>
    </location>
</feature>
<keyword evidence="4" id="KW-1185">Reference proteome</keyword>
<evidence type="ECO:0000313" key="3">
    <source>
        <dbReference type="EMBL" id="WXB77550.1"/>
    </source>
</evidence>
<evidence type="ECO:0000256" key="2">
    <source>
        <dbReference type="SAM" id="SignalP"/>
    </source>
</evidence>
<name>A0ABZ2MKG2_9MICO</name>
<evidence type="ECO:0008006" key="5">
    <source>
        <dbReference type="Google" id="ProtNLM"/>
    </source>
</evidence>
<evidence type="ECO:0000256" key="1">
    <source>
        <dbReference type="SAM" id="MobiDB-lite"/>
    </source>
</evidence>
<evidence type="ECO:0000313" key="4">
    <source>
        <dbReference type="Proteomes" id="UP001382727"/>
    </source>
</evidence>
<proteinExistence type="predicted"/>
<feature type="region of interest" description="Disordered" evidence="1">
    <location>
        <begin position="32"/>
        <end position="65"/>
    </location>
</feature>
<dbReference type="PROSITE" id="PS51257">
    <property type="entry name" value="PROKAR_LIPOPROTEIN"/>
    <property type="match status" value="1"/>
</dbReference>
<sequence>MTMTRATPSKVAVLALTTLTFGTACGAVSELASTDGDPQSEVVSGEAQESESSSAEVEEAEETEKADAADAAAAELKVVDYGFTQLDGGEYGEPGVTFGVVIKNSGSAIATNAQVQISFTDSSGTVVDTHEDYLTAVLPGTSVAFGDYLYDANNVNKMTVQAMPGQSEPLEGEPANFKVSKVNTRAQEFGGLKTTATVESPFTKDLKDLQAVAIYRDKSDKIIGGDFTFLNFVPAGGKASVSIDSFTEGLTPASTDVHIALSGLTLLD</sequence>
<organism evidence="3 4">
    <name type="scientific">Janibacter alittae</name>
    <dbReference type="NCBI Taxonomy" id="3115209"/>
    <lineage>
        <taxon>Bacteria</taxon>
        <taxon>Bacillati</taxon>
        <taxon>Actinomycetota</taxon>
        <taxon>Actinomycetes</taxon>
        <taxon>Micrococcales</taxon>
        <taxon>Intrasporangiaceae</taxon>
        <taxon>Janibacter</taxon>
    </lineage>
</organism>